<sequence length="193" mass="21375">MLLFIASCVAGGLLIEDYNVNRQFISETFAIDTAYGFWLRFLGYIPSGILLTWFCFLGVRYFPTSSMIKVGFYGVGIFYGIGTVVVSIFPCDSGCNPEFINPSMSQVIHNLSALMIYTFVPISIIIAGIGLSKFSNYKSFAYISIALGLLSAVFVFIFISGLTSAYVGLYQRIIELLILVWFVVCAFKIRGTV</sequence>
<keyword evidence="3" id="KW-1185">Reference proteome</keyword>
<dbReference type="EMBL" id="JANCMU010000002">
    <property type="protein sequence ID" value="MDG4945738.1"/>
    <property type="molecule type" value="Genomic_DNA"/>
</dbReference>
<name>A0A9X4MX54_9FLAO</name>
<accession>A0A9X4MX54</accession>
<organism evidence="2 3">
    <name type="scientific">Profundicola chukchiensis</name>
    <dbReference type="NCBI Taxonomy" id="2961959"/>
    <lineage>
        <taxon>Bacteria</taxon>
        <taxon>Pseudomonadati</taxon>
        <taxon>Bacteroidota</taxon>
        <taxon>Flavobacteriia</taxon>
        <taxon>Flavobacteriales</taxon>
        <taxon>Weeksellaceae</taxon>
        <taxon>Profundicola</taxon>
    </lineage>
</organism>
<feature type="transmembrane region" description="Helical" evidence="1">
    <location>
        <begin position="38"/>
        <end position="59"/>
    </location>
</feature>
<keyword evidence="1" id="KW-1133">Transmembrane helix</keyword>
<feature type="transmembrane region" description="Helical" evidence="1">
    <location>
        <begin position="140"/>
        <end position="163"/>
    </location>
</feature>
<dbReference type="Proteomes" id="UP001152599">
    <property type="component" value="Unassembled WGS sequence"/>
</dbReference>
<evidence type="ECO:0000256" key="1">
    <source>
        <dbReference type="SAM" id="Phobius"/>
    </source>
</evidence>
<feature type="transmembrane region" description="Helical" evidence="1">
    <location>
        <begin position="110"/>
        <end position="131"/>
    </location>
</feature>
<reference evidence="2" key="1">
    <citation type="submission" date="2022-07" db="EMBL/GenBank/DDBJ databases">
        <title>Description and genome-wide analysis of Profundicola chukchiensis gen. nov., sp. nov., marine bacteria isolated from bottom sediments of the Chukchi Sea.</title>
        <authorList>
            <person name="Romanenko L."/>
            <person name="Otstavnykh N."/>
            <person name="Kurilenko V."/>
            <person name="Eremeev V."/>
            <person name="Velansky P."/>
            <person name="Mikhailov V."/>
            <person name="Isaeva M."/>
        </authorList>
    </citation>
    <scope>NUCLEOTIDE SEQUENCE</scope>
    <source>
        <strain evidence="2">KMM 9713</strain>
    </source>
</reference>
<evidence type="ECO:0000313" key="3">
    <source>
        <dbReference type="Proteomes" id="UP001152599"/>
    </source>
</evidence>
<evidence type="ECO:0000313" key="2">
    <source>
        <dbReference type="EMBL" id="MDG4945738.1"/>
    </source>
</evidence>
<dbReference type="Pfam" id="PF06197">
    <property type="entry name" value="DUF998"/>
    <property type="match status" value="1"/>
</dbReference>
<dbReference type="AlphaFoldDB" id="A0A9X4MX54"/>
<proteinExistence type="predicted"/>
<protein>
    <submittedName>
        <fullName evidence="2">DUF998 domain-containing protein</fullName>
    </submittedName>
</protein>
<dbReference type="RefSeq" id="WP_304420303.1">
    <property type="nucleotide sequence ID" value="NZ_JANCMU010000002.1"/>
</dbReference>
<comment type="caution">
    <text evidence="2">The sequence shown here is derived from an EMBL/GenBank/DDBJ whole genome shotgun (WGS) entry which is preliminary data.</text>
</comment>
<keyword evidence="1" id="KW-0812">Transmembrane</keyword>
<dbReference type="InterPro" id="IPR009339">
    <property type="entry name" value="DUF998"/>
</dbReference>
<gene>
    <name evidence="2" type="ORF">NMK71_04870</name>
</gene>
<feature type="transmembrane region" description="Helical" evidence="1">
    <location>
        <begin position="71"/>
        <end position="90"/>
    </location>
</feature>
<feature type="transmembrane region" description="Helical" evidence="1">
    <location>
        <begin position="169"/>
        <end position="189"/>
    </location>
</feature>
<keyword evidence="1" id="KW-0472">Membrane</keyword>